<protein>
    <submittedName>
        <fullName evidence="1">Uncharacterized protein</fullName>
    </submittedName>
</protein>
<dbReference type="RefSeq" id="WP_012753979.1">
    <property type="nucleotide sequence ID" value="NC_012811.1"/>
</dbReference>
<dbReference type="SUPFAM" id="SSF56399">
    <property type="entry name" value="ADP-ribosylation"/>
    <property type="match status" value="1"/>
</dbReference>
<accession>C5B4Z7</accession>
<keyword evidence="2" id="KW-1185">Reference proteome</keyword>
<evidence type="ECO:0000313" key="1">
    <source>
        <dbReference type="EMBL" id="ACS43529.1"/>
    </source>
</evidence>
<geneLocation type="plasmid" evidence="1 2">
    <name>megaplasmid</name>
</geneLocation>
<dbReference type="HOGENOM" id="CLU_1658749_0_0_5"/>
<organism evidence="1 2">
    <name type="scientific">Methylorubrum extorquens (strain ATCC 14718 / DSM 1338 / JCM 2805 / NCIMB 9133 / AM1)</name>
    <name type="common">Methylobacterium extorquens</name>
    <dbReference type="NCBI Taxonomy" id="272630"/>
    <lineage>
        <taxon>Bacteria</taxon>
        <taxon>Pseudomonadati</taxon>
        <taxon>Pseudomonadota</taxon>
        <taxon>Alphaproteobacteria</taxon>
        <taxon>Hyphomicrobiales</taxon>
        <taxon>Methylobacteriaceae</taxon>
        <taxon>Methylorubrum</taxon>
    </lineage>
</organism>
<keyword evidence="1" id="KW-0614">Plasmid</keyword>
<dbReference type="EMBL" id="CP001511">
    <property type="protein sequence ID" value="ACS43529.1"/>
    <property type="molecule type" value="Genomic_DNA"/>
</dbReference>
<dbReference type="Proteomes" id="UP000009081">
    <property type="component" value="Plasmid megaplasmid"/>
</dbReference>
<dbReference type="AlphaFoldDB" id="C5B4Z7"/>
<reference evidence="1 2" key="1">
    <citation type="journal article" date="2009" name="PLoS ONE">
        <title>Methylobacterium genome sequences: a reference blueprint to investigate microbial metabolism of C1 compounds from natural and industrial sources.</title>
        <authorList>
            <person name="Vuilleumier S."/>
            <person name="Chistoserdova L."/>
            <person name="Lee M.-C."/>
            <person name="Bringel F."/>
            <person name="Lajus A."/>
            <person name="Zhou Y."/>
            <person name="Gourion B."/>
            <person name="Barbe V."/>
            <person name="Chang J."/>
            <person name="Cruveiller S."/>
            <person name="Dossat C."/>
            <person name="Gillett W."/>
            <person name="Gruffaz C."/>
            <person name="Haugen E."/>
            <person name="Hourcade E."/>
            <person name="Levy R."/>
            <person name="Mangenot S."/>
            <person name="Muller E."/>
            <person name="Nadalig T."/>
            <person name="Pagni M."/>
            <person name="Penny C."/>
            <person name="Peyraud R."/>
            <person name="Robinson D.G."/>
            <person name="Roche D."/>
            <person name="Rouy Z."/>
            <person name="Saenampechek C."/>
            <person name="Salvignol G."/>
            <person name="Vallenet D."/>
            <person name="Wu Z."/>
            <person name="Marx C.J."/>
            <person name="Vorholt J.A."/>
            <person name="Olson M.V."/>
            <person name="Kaul R."/>
            <person name="Weissenbach J."/>
            <person name="Medigue C."/>
            <person name="Lidstrom M.E."/>
        </authorList>
    </citation>
    <scope>NUCLEOTIDE SEQUENCE [LARGE SCALE GENOMIC DNA]</scope>
    <source>
        <strain evidence="2">ATCC 14718 / DSM 1338 / JCM 2805 / NCIMB 9133 / AM1</strain>
    </source>
</reference>
<sequence>MTARLEIALPVATEEGPLPDFLYHGTSTRYLKQILRKGLAPCHMTGAVLMCCYADDPVIAWHHAECMAEAEDADPVLFRIPITRFDTGKFTLDDKFVELGPSAGRGVAAYVAAGEAKWENAPWTWRSMLHAAGAVGYVDTVPVSRDDLVASDGCPEAAA</sequence>
<gene>
    <name evidence="1" type="ordered locus">MexAM1_META2p0682</name>
</gene>
<proteinExistence type="predicted"/>
<dbReference type="OrthoDB" id="4537997at2"/>
<dbReference type="KEGG" id="mea:Mex_2p0682"/>
<evidence type="ECO:0000313" key="2">
    <source>
        <dbReference type="Proteomes" id="UP000009081"/>
    </source>
</evidence>
<name>C5B4Z7_METEA</name>